<evidence type="ECO:0000256" key="5">
    <source>
        <dbReference type="SAM" id="Phobius"/>
    </source>
</evidence>
<dbReference type="PANTHER" id="PTHR38480:SF1">
    <property type="entry name" value="SLR0254 PROTEIN"/>
    <property type="match status" value="1"/>
</dbReference>
<dbReference type="InterPro" id="IPR010432">
    <property type="entry name" value="RDD"/>
</dbReference>
<keyword evidence="2 5" id="KW-0812">Transmembrane</keyword>
<dbReference type="EMBL" id="CP043451">
    <property type="protein sequence ID" value="QEM07475.1"/>
    <property type="molecule type" value="Genomic_DNA"/>
</dbReference>
<dbReference type="Pfam" id="PF06271">
    <property type="entry name" value="RDD"/>
    <property type="match status" value="1"/>
</dbReference>
<evidence type="ECO:0000313" key="9">
    <source>
        <dbReference type="Proteomes" id="UP000250557"/>
    </source>
</evidence>
<reference evidence="8 10" key="2">
    <citation type="submission" date="2021-03" db="EMBL/GenBank/DDBJ databases">
        <title>Mucilaginibacter strains isolated from gold and copper mining confer multi heavy-metal resistance.</title>
        <authorList>
            <person name="Li Y."/>
        </authorList>
    </citation>
    <scope>NUCLEOTIDE SEQUENCE [LARGE SCALE GENOMIC DNA]</scope>
    <source>
        <strain evidence="8 10">P2-4</strain>
    </source>
</reference>
<organism evidence="7 9">
    <name type="scientific">Mucilaginibacter rubeus</name>
    <dbReference type="NCBI Taxonomy" id="2027860"/>
    <lineage>
        <taxon>Bacteria</taxon>
        <taxon>Pseudomonadati</taxon>
        <taxon>Bacteroidota</taxon>
        <taxon>Sphingobacteriia</taxon>
        <taxon>Sphingobacteriales</taxon>
        <taxon>Sphingobacteriaceae</taxon>
        <taxon>Mucilaginibacter</taxon>
    </lineage>
</organism>
<keyword evidence="4 5" id="KW-0472">Membrane</keyword>
<comment type="subcellular location">
    <subcellularLocation>
        <location evidence="1">Membrane</location>
        <topology evidence="1">Multi-pass membrane protein</topology>
    </subcellularLocation>
</comment>
<protein>
    <submittedName>
        <fullName evidence="7">RDD family protein</fullName>
    </submittedName>
</protein>
<dbReference type="GO" id="GO:0016020">
    <property type="term" value="C:membrane"/>
    <property type="evidence" value="ECO:0007669"/>
    <property type="project" value="UniProtKB-SubCell"/>
</dbReference>
<dbReference type="Proteomes" id="UP000250557">
    <property type="component" value="Chromosome"/>
</dbReference>
<evidence type="ECO:0000313" key="8">
    <source>
        <dbReference type="EMBL" id="QTE49964.1"/>
    </source>
</evidence>
<name>A0AAE6ML71_9SPHI</name>
<feature type="transmembrane region" description="Helical" evidence="5">
    <location>
        <begin position="34"/>
        <end position="54"/>
    </location>
</feature>
<dbReference type="AlphaFoldDB" id="A0AAE6ML71"/>
<gene>
    <name evidence="7" type="ORF">DIU31_029710</name>
    <name evidence="8" type="ORF">J3L21_31300</name>
</gene>
<keyword evidence="3 5" id="KW-1133">Transmembrane helix</keyword>
<evidence type="ECO:0000313" key="10">
    <source>
        <dbReference type="Proteomes" id="UP000663940"/>
    </source>
</evidence>
<keyword evidence="10" id="KW-1185">Reference proteome</keyword>
<dbReference type="Proteomes" id="UP000663940">
    <property type="component" value="Chromosome"/>
</dbReference>
<feature type="transmembrane region" description="Helical" evidence="5">
    <location>
        <begin position="119"/>
        <end position="140"/>
    </location>
</feature>
<feature type="domain" description="RDD" evidence="6">
    <location>
        <begin position="18"/>
        <end position="153"/>
    </location>
</feature>
<proteinExistence type="predicted"/>
<evidence type="ECO:0000259" key="6">
    <source>
        <dbReference type="Pfam" id="PF06271"/>
    </source>
</evidence>
<sequence>MQTVKIHTSQNIEIDYEVAGLGERVLARIVDMGVFMGIGYICYFIIIFFFLTTIQNFKGDSIPAVLIVIAIIYSLAAVFYDLVAEVFFNGQTIGKYAVKIKVVSINGSRPSFGQFLLRWVFRLVDFGITFGIGALISVAVSEKKQRIGDIVAGTTVIKTTPKAQLGDLVFAYQDDEYDPTFNNVADLKDSDITLIHEVISNFKSTGNSQIVYDMAVRVKEYIHADIPQGMNEYDFLLTVIKDYSHVVARMGV</sequence>
<feature type="transmembrane region" description="Helical" evidence="5">
    <location>
        <begin position="61"/>
        <end position="80"/>
    </location>
</feature>
<dbReference type="RefSeq" id="WP_112657124.1">
    <property type="nucleotide sequence ID" value="NZ_CP043451.1"/>
</dbReference>
<dbReference type="EMBL" id="CP071880">
    <property type="protein sequence ID" value="QTE49964.1"/>
    <property type="molecule type" value="Genomic_DNA"/>
</dbReference>
<dbReference type="PANTHER" id="PTHR38480">
    <property type="entry name" value="SLR0254 PROTEIN"/>
    <property type="match status" value="1"/>
</dbReference>
<evidence type="ECO:0000313" key="7">
    <source>
        <dbReference type="EMBL" id="QEM07475.1"/>
    </source>
</evidence>
<reference evidence="7 9" key="1">
    <citation type="submission" date="2019-08" db="EMBL/GenBank/DDBJ databases">
        <title>Comparative genome analysis confer to the adaptation heavy metal polluted environment.</title>
        <authorList>
            <person name="Li Y."/>
        </authorList>
    </citation>
    <scope>NUCLEOTIDE SEQUENCE [LARGE SCALE GENOMIC DNA]</scope>
    <source>
        <strain evidence="7 9">P2</strain>
    </source>
</reference>
<evidence type="ECO:0000256" key="2">
    <source>
        <dbReference type="ARBA" id="ARBA00022692"/>
    </source>
</evidence>
<evidence type="ECO:0000256" key="1">
    <source>
        <dbReference type="ARBA" id="ARBA00004141"/>
    </source>
</evidence>
<evidence type="ECO:0000256" key="3">
    <source>
        <dbReference type="ARBA" id="ARBA00022989"/>
    </source>
</evidence>
<accession>A0AAE6ML71</accession>
<evidence type="ECO:0000256" key="4">
    <source>
        <dbReference type="ARBA" id="ARBA00023136"/>
    </source>
</evidence>